<keyword evidence="3" id="KW-1185">Reference proteome</keyword>
<dbReference type="Proteomes" id="UP000634136">
    <property type="component" value="Unassembled WGS sequence"/>
</dbReference>
<dbReference type="EMBL" id="JAAIUW010000013">
    <property type="protein sequence ID" value="KAF7803024.1"/>
    <property type="molecule type" value="Genomic_DNA"/>
</dbReference>
<name>A0A834STA2_9FABA</name>
<gene>
    <name evidence="2" type="ORF">G2W53_042135</name>
</gene>
<reference evidence="2" key="1">
    <citation type="submission" date="2020-09" db="EMBL/GenBank/DDBJ databases">
        <title>Genome-Enabled Discovery of Anthraquinone Biosynthesis in Senna tora.</title>
        <authorList>
            <person name="Kang S.-H."/>
            <person name="Pandey R.P."/>
            <person name="Lee C.-M."/>
            <person name="Sim J.-S."/>
            <person name="Jeong J.-T."/>
            <person name="Choi B.-S."/>
            <person name="Jung M."/>
            <person name="Ginzburg D."/>
            <person name="Zhao K."/>
            <person name="Won S.Y."/>
            <person name="Oh T.-J."/>
            <person name="Yu Y."/>
            <person name="Kim N.-H."/>
            <person name="Lee O.R."/>
            <person name="Lee T.-H."/>
            <person name="Bashyal P."/>
            <person name="Kim T.-S."/>
            <person name="Lee W.-H."/>
            <person name="Kawkins C."/>
            <person name="Kim C.-K."/>
            <person name="Kim J.S."/>
            <person name="Ahn B.O."/>
            <person name="Rhee S.Y."/>
            <person name="Sohng J.K."/>
        </authorList>
    </citation>
    <scope>NUCLEOTIDE SEQUENCE</scope>
    <source>
        <tissue evidence="2">Leaf</tissue>
    </source>
</reference>
<evidence type="ECO:0000313" key="2">
    <source>
        <dbReference type="EMBL" id="KAF7803024.1"/>
    </source>
</evidence>
<sequence>MPVEEDDGGGARKRIDRHRICSVKQVQNHRHRRRFRHCRRCRSEIFFTMELDLSWDSVWLEFFFTGFRVGKKRVVHIDDEPRRKQGDESCRRKRREGQKSGG</sequence>
<dbReference type="AlphaFoldDB" id="A0A834STA2"/>
<feature type="region of interest" description="Disordered" evidence="1">
    <location>
        <begin position="80"/>
        <end position="102"/>
    </location>
</feature>
<feature type="compositionally biased region" description="Basic and acidic residues" evidence="1">
    <location>
        <begin position="80"/>
        <end position="90"/>
    </location>
</feature>
<evidence type="ECO:0000256" key="1">
    <source>
        <dbReference type="SAM" id="MobiDB-lite"/>
    </source>
</evidence>
<protein>
    <submittedName>
        <fullName evidence="2">Uncharacterized protein</fullName>
    </submittedName>
</protein>
<comment type="caution">
    <text evidence="2">The sequence shown here is derived from an EMBL/GenBank/DDBJ whole genome shotgun (WGS) entry which is preliminary data.</text>
</comment>
<organism evidence="2 3">
    <name type="scientific">Senna tora</name>
    <dbReference type="NCBI Taxonomy" id="362788"/>
    <lineage>
        <taxon>Eukaryota</taxon>
        <taxon>Viridiplantae</taxon>
        <taxon>Streptophyta</taxon>
        <taxon>Embryophyta</taxon>
        <taxon>Tracheophyta</taxon>
        <taxon>Spermatophyta</taxon>
        <taxon>Magnoliopsida</taxon>
        <taxon>eudicotyledons</taxon>
        <taxon>Gunneridae</taxon>
        <taxon>Pentapetalae</taxon>
        <taxon>rosids</taxon>
        <taxon>fabids</taxon>
        <taxon>Fabales</taxon>
        <taxon>Fabaceae</taxon>
        <taxon>Caesalpinioideae</taxon>
        <taxon>Cassia clade</taxon>
        <taxon>Senna</taxon>
    </lineage>
</organism>
<evidence type="ECO:0000313" key="3">
    <source>
        <dbReference type="Proteomes" id="UP000634136"/>
    </source>
</evidence>
<proteinExistence type="predicted"/>
<accession>A0A834STA2</accession>